<keyword evidence="1 6" id="KW-0597">Phosphoprotein</keyword>
<evidence type="ECO:0000256" key="3">
    <source>
        <dbReference type="ARBA" id="ARBA00023015"/>
    </source>
</evidence>
<dbReference type="SMART" id="SM00448">
    <property type="entry name" value="REC"/>
    <property type="match status" value="1"/>
</dbReference>
<dbReference type="InterPro" id="IPR001789">
    <property type="entry name" value="Sig_transdc_resp-reg_receiver"/>
</dbReference>
<feature type="domain" description="OmpR/PhoB-type" evidence="9">
    <location>
        <begin position="148"/>
        <end position="244"/>
    </location>
</feature>
<evidence type="ECO:0000256" key="6">
    <source>
        <dbReference type="PROSITE-ProRule" id="PRU00169"/>
    </source>
</evidence>
<evidence type="ECO:0000259" key="8">
    <source>
        <dbReference type="PROSITE" id="PS50110"/>
    </source>
</evidence>
<protein>
    <submittedName>
        <fullName evidence="10">Proteobacterial dedicated sortase system response regulator</fullName>
    </submittedName>
</protein>
<dbReference type="GO" id="GO:0000156">
    <property type="term" value="F:phosphorelay response regulator activity"/>
    <property type="evidence" value="ECO:0007669"/>
    <property type="project" value="TreeGrafter"/>
</dbReference>
<dbReference type="GO" id="GO:0005829">
    <property type="term" value="C:cytosol"/>
    <property type="evidence" value="ECO:0007669"/>
    <property type="project" value="TreeGrafter"/>
</dbReference>
<dbReference type="GO" id="GO:0032993">
    <property type="term" value="C:protein-DNA complex"/>
    <property type="evidence" value="ECO:0007669"/>
    <property type="project" value="TreeGrafter"/>
</dbReference>
<keyword evidence="11" id="KW-1185">Reference proteome</keyword>
<proteinExistence type="predicted"/>
<dbReference type="PANTHER" id="PTHR48111:SF21">
    <property type="entry name" value="DNA-BINDING DUAL MASTER TRANSCRIPTIONAL REGULATOR RPAA"/>
    <property type="match status" value="1"/>
</dbReference>
<dbReference type="PROSITE" id="PS51755">
    <property type="entry name" value="OMPR_PHOB"/>
    <property type="match status" value="1"/>
</dbReference>
<dbReference type="GO" id="GO:0000976">
    <property type="term" value="F:transcription cis-regulatory region binding"/>
    <property type="evidence" value="ECO:0007669"/>
    <property type="project" value="TreeGrafter"/>
</dbReference>
<feature type="modified residue" description="4-aspartylphosphate" evidence="6">
    <location>
        <position position="67"/>
    </location>
</feature>
<dbReference type="Pfam" id="PF00072">
    <property type="entry name" value="Response_reg"/>
    <property type="match status" value="1"/>
</dbReference>
<feature type="domain" description="Response regulatory" evidence="8">
    <location>
        <begin position="17"/>
        <end position="134"/>
    </location>
</feature>
<name>A0A418YD16_9GAMM</name>
<dbReference type="InterPro" id="IPR011006">
    <property type="entry name" value="CheY-like_superfamily"/>
</dbReference>
<dbReference type="CDD" id="cd00383">
    <property type="entry name" value="trans_reg_C"/>
    <property type="match status" value="1"/>
</dbReference>
<dbReference type="PROSITE" id="PS50110">
    <property type="entry name" value="RESPONSE_REGULATORY"/>
    <property type="match status" value="1"/>
</dbReference>
<dbReference type="SUPFAM" id="SSF52172">
    <property type="entry name" value="CheY-like"/>
    <property type="match status" value="1"/>
</dbReference>
<accession>A0A418YD16</accession>
<reference evidence="10 11" key="2">
    <citation type="submission" date="2019-01" db="EMBL/GenBank/DDBJ databases">
        <title>Motilimonas pumilus sp. nov., isolated from the gut of sea cucumber (Apostichopus japonicus).</title>
        <authorList>
            <person name="Wang F.-Q."/>
            <person name="Ren L.-H."/>
            <person name="Lin Y.-W."/>
            <person name="Sun G.-H."/>
            <person name="Du Z.-J."/>
            <person name="Zhao J.-X."/>
            <person name="Liu X.-J."/>
            <person name="Liu L.-J."/>
        </authorList>
    </citation>
    <scope>NUCLEOTIDE SEQUENCE [LARGE SCALE GENOMIC DNA]</scope>
    <source>
        <strain evidence="10 11">PLHSC7-2</strain>
    </source>
</reference>
<dbReference type="Gene3D" id="3.40.50.2300">
    <property type="match status" value="1"/>
</dbReference>
<dbReference type="Pfam" id="PF00486">
    <property type="entry name" value="Trans_reg_C"/>
    <property type="match status" value="1"/>
</dbReference>
<feature type="DNA-binding region" description="OmpR/PhoB-type" evidence="7">
    <location>
        <begin position="148"/>
        <end position="244"/>
    </location>
</feature>
<evidence type="ECO:0000256" key="7">
    <source>
        <dbReference type="PROSITE-ProRule" id="PRU01091"/>
    </source>
</evidence>
<keyword evidence="5" id="KW-0804">Transcription</keyword>
<sequence>MALSRAGANKDNWVKRNIALVEDEAAIAANYRAAFENLGFTVQVYSHRLTALAAFAQHGLPDLAIIDVGLEDEYEGGFDLCRELRAQSPLLPIIFLTARDSELDEVSGLRLGADDYLTKDVSLHQMVARVKALLRRVDAVQNSSSQASELLVRGQLSLDSQKMLICWQQQPVDLTLTEYWIIHALTKFPGQVKSRQQLMDAANVVQDDNTITTHIKRIRKKFRLIDNEFDHIKTAYGMGYRWSEQ</sequence>
<dbReference type="NCBIfam" id="TIGR03787">
    <property type="entry name" value="marine_sort_RR"/>
    <property type="match status" value="1"/>
</dbReference>
<dbReference type="InterPro" id="IPR036388">
    <property type="entry name" value="WH-like_DNA-bd_sf"/>
</dbReference>
<comment type="caution">
    <text evidence="10">The sequence shown here is derived from an EMBL/GenBank/DDBJ whole genome shotgun (WGS) entry which is preliminary data.</text>
</comment>
<dbReference type="SUPFAM" id="SSF46894">
    <property type="entry name" value="C-terminal effector domain of the bipartite response regulators"/>
    <property type="match status" value="1"/>
</dbReference>
<evidence type="ECO:0000256" key="1">
    <source>
        <dbReference type="ARBA" id="ARBA00022553"/>
    </source>
</evidence>
<dbReference type="SMART" id="SM00862">
    <property type="entry name" value="Trans_reg_C"/>
    <property type="match status" value="1"/>
</dbReference>
<reference evidence="10 11" key="1">
    <citation type="submission" date="2018-09" db="EMBL/GenBank/DDBJ databases">
        <authorList>
            <person name="Wang F."/>
        </authorList>
    </citation>
    <scope>NUCLEOTIDE SEQUENCE [LARGE SCALE GENOMIC DNA]</scope>
    <source>
        <strain evidence="10 11">PLHSC7-2</strain>
    </source>
</reference>
<dbReference type="Gene3D" id="6.10.250.690">
    <property type="match status" value="1"/>
</dbReference>
<evidence type="ECO:0000313" key="10">
    <source>
        <dbReference type="EMBL" id="RJG42410.1"/>
    </source>
</evidence>
<dbReference type="Proteomes" id="UP000283255">
    <property type="component" value="Unassembled WGS sequence"/>
</dbReference>
<evidence type="ECO:0000256" key="4">
    <source>
        <dbReference type="ARBA" id="ARBA00023125"/>
    </source>
</evidence>
<dbReference type="Gene3D" id="1.10.10.10">
    <property type="entry name" value="Winged helix-like DNA-binding domain superfamily/Winged helix DNA-binding domain"/>
    <property type="match status" value="1"/>
</dbReference>
<keyword evidence="4 7" id="KW-0238">DNA-binding</keyword>
<dbReference type="InterPro" id="IPR022305">
    <property type="entry name" value="Response_regulator"/>
</dbReference>
<organism evidence="10 11">
    <name type="scientific">Motilimonas pumila</name>
    <dbReference type="NCBI Taxonomy" id="2303987"/>
    <lineage>
        <taxon>Bacteria</taxon>
        <taxon>Pseudomonadati</taxon>
        <taxon>Pseudomonadota</taxon>
        <taxon>Gammaproteobacteria</taxon>
        <taxon>Alteromonadales</taxon>
        <taxon>Alteromonadales genera incertae sedis</taxon>
        <taxon>Motilimonas</taxon>
    </lineage>
</organism>
<dbReference type="CDD" id="cd17574">
    <property type="entry name" value="REC_OmpR"/>
    <property type="match status" value="1"/>
</dbReference>
<dbReference type="AlphaFoldDB" id="A0A418YD16"/>
<evidence type="ECO:0000256" key="5">
    <source>
        <dbReference type="ARBA" id="ARBA00023163"/>
    </source>
</evidence>
<dbReference type="GO" id="GO:0006355">
    <property type="term" value="P:regulation of DNA-templated transcription"/>
    <property type="evidence" value="ECO:0007669"/>
    <property type="project" value="InterPro"/>
</dbReference>
<dbReference type="PANTHER" id="PTHR48111">
    <property type="entry name" value="REGULATOR OF RPOS"/>
    <property type="match status" value="1"/>
</dbReference>
<keyword evidence="3" id="KW-0805">Transcription regulation</keyword>
<evidence type="ECO:0000259" key="9">
    <source>
        <dbReference type="PROSITE" id="PS51755"/>
    </source>
</evidence>
<dbReference type="OrthoDB" id="9802426at2"/>
<dbReference type="InterPro" id="IPR039420">
    <property type="entry name" value="WalR-like"/>
</dbReference>
<dbReference type="InterPro" id="IPR016032">
    <property type="entry name" value="Sig_transdc_resp-reg_C-effctor"/>
</dbReference>
<evidence type="ECO:0000256" key="2">
    <source>
        <dbReference type="ARBA" id="ARBA00023012"/>
    </source>
</evidence>
<dbReference type="EMBL" id="QZCH01000017">
    <property type="protein sequence ID" value="RJG42410.1"/>
    <property type="molecule type" value="Genomic_DNA"/>
</dbReference>
<gene>
    <name evidence="10" type="primary">pdsR</name>
    <name evidence="10" type="ORF">D1Z90_13125</name>
</gene>
<keyword evidence="2" id="KW-0902">Two-component regulatory system</keyword>
<dbReference type="InterPro" id="IPR001867">
    <property type="entry name" value="OmpR/PhoB-type_DNA-bd"/>
</dbReference>
<evidence type="ECO:0000313" key="11">
    <source>
        <dbReference type="Proteomes" id="UP000283255"/>
    </source>
</evidence>